<organism evidence="1 2">
    <name type="scientific">Artomyces pyxidatus</name>
    <dbReference type="NCBI Taxonomy" id="48021"/>
    <lineage>
        <taxon>Eukaryota</taxon>
        <taxon>Fungi</taxon>
        <taxon>Dikarya</taxon>
        <taxon>Basidiomycota</taxon>
        <taxon>Agaricomycotina</taxon>
        <taxon>Agaricomycetes</taxon>
        <taxon>Russulales</taxon>
        <taxon>Auriscalpiaceae</taxon>
        <taxon>Artomyces</taxon>
    </lineage>
</organism>
<proteinExistence type="predicted"/>
<evidence type="ECO:0000313" key="2">
    <source>
        <dbReference type="Proteomes" id="UP000814140"/>
    </source>
</evidence>
<comment type="caution">
    <text evidence="1">The sequence shown here is derived from an EMBL/GenBank/DDBJ whole genome shotgun (WGS) entry which is preliminary data.</text>
</comment>
<sequence length="970" mass="104866">MSYYPEHVFYQSNDPQPSESASPPQEGQRRCSVKGCGKPLPTDYVLKMCEACRGRHRIYATTKRAKRKLEKAAVGAHQLGREDDQPVTWMPADDAVSPAVAEPAEPGALHLVWDPQIDPVLFNINPTSSELAGALTLPSNIASGSPDSPDIEFSDENTSPSSSGPTVQPRFCSVKGCRNIVPGEYGYKMCEGCRDRYRGYGNTKRSKWKREREALLAKVEKMKEIEDERRAKEGLPPMSELPACERNAWESNILHGFPPPSPTEYTPSSELPMRMCTVSHCHEVLPGHYQFRRCEQHRLQNRHHSKLKRVRDKEVKAIPLVDPNASTQDGEGRKKKEKTVEPLYTSAPLDLEGREAKIQQAGEEAEDENTAPDDPPAPPPVRGIRRTNHVCSIKACYNMLDPNSPWKMCDSHREKDRISRRRKAERDKEKKAAEESGTMVFMSHDGQSKATVSSARASVVDTGDTEQPEATSSGAGSSMVERTDPSRAPTPMEESSYQPSSDTTPPVHNIVFMDPLLPPSESTDPSSNAPTTATSTAGPGGSDPSAASTSAAPTSASAPVTLGSSTSPSGVIEEPPKKKRGPYKRKVKEAQPVRWHTASVSAPSTATVTNATQSSNSTTQSQSAVDAEAGLSTEAVPTPSTSAAAMGSTPQTASSPTASPMVVNANPQHMQPQYGVPYYMPPPFSMPFPHGQPPYYVPIPYPPRAPYAAYGAPFQAFQTLPAVPMNGQMPGQMPTYMPRPYGFPPWSPYAPAGIPAGEMSPFTSQPLAPQPAAEKPTRKRKSSTTNNGEGGDLRFVMHKPAGPKRVRRKVVNPLPLSSQAAVVDNTDASTSSAPARSSSPAPMGRLTPEPPAAGPSAAAQSPVIQFRMPPPPVVAGASENPLGKPDHVESTAVPSETKSRLCSSGACHRRIPSDTPGTVCERCRIRFKKHQERAKIRYRLQPKKSLAARSGSGQPSADLERGEKEGQKED</sequence>
<reference evidence="1" key="1">
    <citation type="submission" date="2021-03" db="EMBL/GenBank/DDBJ databases">
        <authorList>
            <consortium name="DOE Joint Genome Institute"/>
            <person name="Ahrendt S."/>
            <person name="Looney B.P."/>
            <person name="Miyauchi S."/>
            <person name="Morin E."/>
            <person name="Drula E."/>
            <person name="Courty P.E."/>
            <person name="Chicoki N."/>
            <person name="Fauchery L."/>
            <person name="Kohler A."/>
            <person name="Kuo A."/>
            <person name="Labutti K."/>
            <person name="Pangilinan J."/>
            <person name="Lipzen A."/>
            <person name="Riley R."/>
            <person name="Andreopoulos W."/>
            <person name="He G."/>
            <person name="Johnson J."/>
            <person name="Barry K.W."/>
            <person name="Grigoriev I.V."/>
            <person name="Nagy L."/>
            <person name="Hibbett D."/>
            <person name="Henrissat B."/>
            <person name="Matheny P.B."/>
            <person name="Labbe J."/>
            <person name="Martin F."/>
        </authorList>
    </citation>
    <scope>NUCLEOTIDE SEQUENCE</scope>
    <source>
        <strain evidence="1">HHB10654</strain>
    </source>
</reference>
<evidence type="ECO:0000313" key="1">
    <source>
        <dbReference type="EMBL" id="KAI0064984.1"/>
    </source>
</evidence>
<name>A0ACB8T863_9AGAM</name>
<accession>A0ACB8T863</accession>
<keyword evidence="2" id="KW-1185">Reference proteome</keyword>
<dbReference type="EMBL" id="MU277197">
    <property type="protein sequence ID" value="KAI0064984.1"/>
    <property type="molecule type" value="Genomic_DNA"/>
</dbReference>
<protein>
    <submittedName>
        <fullName evidence="1">Uncharacterized protein</fullName>
    </submittedName>
</protein>
<gene>
    <name evidence="1" type="ORF">BV25DRAFT_1822764</name>
</gene>
<dbReference type="Proteomes" id="UP000814140">
    <property type="component" value="Unassembled WGS sequence"/>
</dbReference>
<reference evidence="1" key="2">
    <citation type="journal article" date="2022" name="New Phytol.">
        <title>Evolutionary transition to the ectomycorrhizal habit in the genomes of a hyperdiverse lineage of mushroom-forming fungi.</title>
        <authorList>
            <person name="Looney B."/>
            <person name="Miyauchi S."/>
            <person name="Morin E."/>
            <person name="Drula E."/>
            <person name="Courty P.E."/>
            <person name="Kohler A."/>
            <person name="Kuo A."/>
            <person name="LaButti K."/>
            <person name="Pangilinan J."/>
            <person name="Lipzen A."/>
            <person name="Riley R."/>
            <person name="Andreopoulos W."/>
            <person name="He G."/>
            <person name="Johnson J."/>
            <person name="Nolan M."/>
            <person name="Tritt A."/>
            <person name="Barry K.W."/>
            <person name="Grigoriev I.V."/>
            <person name="Nagy L.G."/>
            <person name="Hibbett D."/>
            <person name="Henrissat B."/>
            <person name="Matheny P.B."/>
            <person name="Labbe J."/>
            <person name="Martin F.M."/>
        </authorList>
    </citation>
    <scope>NUCLEOTIDE SEQUENCE</scope>
    <source>
        <strain evidence="1">HHB10654</strain>
    </source>
</reference>